<dbReference type="RefSeq" id="WP_179907000.1">
    <property type="nucleotide sequence ID" value="NZ_JACBXS010000036.1"/>
</dbReference>
<gene>
    <name evidence="2" type="ORF">HUK65_14510</name>
</gene>
<sequence>MSQSVSSAHTAAPLRHSDPEPVLRIGNREIFWRPRRLRPSRWLEHLPFLFWLIADLRPRHCATLGLDTGVAHFALCQGVEKLGLEAVCHGFDTRKDGAIPADLLRYNEEHYDDFSRLEMGSGPPAMVEDGLDLVLVDRPLDAQMLAQLTNEWGPRMAQPGVTVLAGLEAAARDPDTAHALAGLQQRHSHVRFDHGGGLLALCHGAEDTGQDRARRVQRLAGLAVASPEHHVVHQVFRRLGQLNAAAHHADSESNRARRLEADLDQRAREQAAVEAALEELRDRHGTLSEAYDARHARMAGAEAELFDLREAVRAQTERGDRLQAELTTARNAQADLVAQLTARDRRLAEVTATQDQQAQAQAALEQSLAQRQDAVEKLIARLEAREEAYQAEVAAHQERSAAAEAAQAEMAAQMETMQAELEEANTRRKEFWRQGNELRDQRKALEAQLAEAETRATTAEAALTEAETRADTAEAQLGARDSALAEMAAQLETAQRSCTALQAQADERTAEIARLSDKLEKALVKRDALRKRIDLLVNSTSWRVTAPLRRVKTALSGSAEK</sequence>
<keyword evidence="3" id="KW-1185">Reference proteome</keyword>
<dbReference type="EMBL" id="JACBXS010000036">
    <property type="protein sequence ID" value="NYS26204.1"/>
    <property type="molecule type" value="Genomic_DNA"/>
</dbReference>
<evidence type="ECO:0000256" key="1">
    <source>
        <dbReference type="SAM" id="Coils"/>
    </source>
</evidence>
<comment type="caution">
    <text evidence="2">The sequence shown here is derived from an EMBL/GenBank/DDBJ whole genome shotgun (WGS) entry which is preliminary data.</text>
</comment>
<reference evidence="2 3" key="1">
    <citation type="journal article" date="2000" name="Arch. Microbiol.">
        <title>Rhodobaca bogoriensis gen. nov. and sp. nov., an alkaliphilic purple nonsulfur bacterium from African Rift Valley soda lakes.</title>
        <authorList>
            <person name="Milford A.D."/>
            <person name="Achenbach L.A."/>
            <person name="Jung D.O."/>
            <person name="Madigan M.T."/>
        </authorList>
    </citation>
    <scope>NUCLEOTIDE SEQUENCE [LARGE SCALE GENOMIC DNA]</scope>
    <source>
        <strain evidence="2 3">2376</strain>
    </source>
</reference>
<name>A0A7Z0I2A6_9RHOB</name>
<dbReference type="SUPFAM" id="SSF57997">
    <property type="entry name" value="Tropomyosin"/>
    <property type="match status" value="1"/>
</dbReference>
<keyword evidence="1" id="KW-0175">Coiled coil</keyword>
<protein>
    <submittedName>
        <fullName evidence="2">Uncharacterized protein</fullName>
    </submittedName>
</protein>
<dbReference type="AlphaFoldDB" id="A0A7Z0I2A6"/>
<feature type="coiled-coil region" evidence="1">
    <location>
        <begin position="365"/>
        <end position="532"/>
    </location>
</feature>
<evidence type="ECO:0000313" key="2">
    <source>
        <dbReference type="EMBL" id="NYS26204.1"/>
    </source>
</evidence>
<accession>A0A7Z0I2A6</accession>
<evidence type="ECO:0000313" key="3">
    <source>
        <dbReference type="Proteomes" id="UP000529417"/>
    </source>
</evidence>
<proteinExistence type="predicted"/>
<organism evidence="2 3">
    <name type="scientific">Rhabdonatronobacter sediminivivens</name>
    <dbReference type="NCBI Taxonomy" id="2743469"/>
    <lineage>
        <taxon>Bacteria</taxon>
        <taxon>Pseudomonadati</taxon>
        <taxon>Pseudomonadota</taxon>
        <taxon>Alphaproteobacteria</taxon>
        <taxon>Rhodobacterales</taxon>
        <taxon>Paracoccaceae</taxon>
        <taxon>Rhabdonatronobacter</taxon>
    </lineage>
</organism>
<dbReference type="Proteomes" id="UP000529417">
    <property type="component" value="Unassembled WGS sequence"/>
</dbReference>
<feature type="coiled-coil region" evidence="1">
    <location>
        <begin position="249"/>
        <end position="318"/>
    </location>
</feature>
<dbReference type="Gene3D" id="1.10.287.1490">
    <property type="match status" value="1"/>
</dbReference>